<dbReference type="Gene3D" id="2.40.50.140">
    <property type="entry name" value="Nucleic acid-binding proteins"/>
    <property type="match status" value="1"/>
</dbReference>
<sequence length="141" mass="15587">MALSIFSHEGNVGSFEYKTVPVKGEDKSVLNISFRADVKARDESGEWSKDNGFWVDVEFWGKRSKAVAELLKVGARIVVIGEQRMESFQSNDPATPGQEIYRLKVRADSISFAPMGIESIQYKPKAGPANQGYPAEDQSQG</sequence>
<accession>A0ABU4S0Q9</accession>
<keyword evidence="4" id="KW-1185">Reference proteome</keyword>
<evidence type="ECO:0000313" key="4">
    <source>
        <dbReference type="Proteomes" id="UP001273505"/>
    </source>
</evidence>
<dbReference type="SUPFAM" id="SSF50249">
    <property type="entry name" value="Nucleic acid-binding proteins"/>
    <property type="match status" value="1"/>
</dbReference>
<evidence type="ECO:0000256" key="2">
    <source>
        <dbReference type="PROSITE-ProRule" id="PRU00252"/>
    </source>
</evidence>
<reference evidence="3 4" key="1">
    <citation type="submission" date="2023-11" db="EMBL/GenBank/DDBJ databases">
        <title>Gilvimarinus fulvus sp. nov., isolated from the surface of Kelp.</title>
        <authorList>
            <person name="Sun Y.Y."/>
            <person name="Gong Y."/>
            <person name="Du Z.J."/>
        </authorList>
    </citation>
    <scope>NUCLEOTIDE SEQUENCE [LARGE SCALE GENOMIC DNA]</scope>
    <source>
        <strain evidence="3 4">SDUM040013</strain>
    </source>
</reference>
<dbReference type="RefSeq" id="WP_302722256.1">
    <property type="nucleotide sequence ID" value="NZ_JAULRU010000514.1"/>
</dbReference>
<comment type="caution">
    <text evidence="3">The sequence shown here is derived from an EMBL/GenBank/DDBJ whole genome shotgun (WGS) entry which is preliminary data.</text>
</comment>
<protein>
    <submittedName>
        <fullName evidence="3">Single-stranded DNA-binding protein</fullName>
    </submittedName>
</protein>
<name>A0ABU4S0Q9_9GAMM</name>
<keyword evidence="1 2" id="KW-0238">DNA-binding</keyword>
<dbReference type="Pfam" id="PF00436">
    <property type="entry name" value="SSB"/>
    <property type="match status" value="1"/>
</dbReference>
<dbReference type="EMBL" id="JAXAFO010000025">
    <property type="protein sequence ID" value="MDX6850504.1"/>
    <property type="molecule type" value="Genomic_DNA"/>
</dbReference>
<evidence type="ECO:0000313" key="3">
    <source>
        <dbReference type="EMBL" id="MDX6850504.1"/>
    </source>
</evidence>
<dbReference type="NCBIfam" id="NF006039">
    <property type="entry name" value="PRK08182.1"/>
    <property type="match status" value="1"/>
</dbReference>
<organism evidence="3 4">
    <name type="scientific">Gilvimarinus gilvus</name>
    <dbReference type="NCBI Taxonomy" id="3058038"/>
    <lineage>
        <taxon>Bacteria</taxon>
        <taxon>Pseudomonadati</taxon>
        <taxon>Pseudomonadota</taxon>
        <taxon>Gammaproteobacteria</taxon>
        <taxon>Cellvibrionales</taxon>
        <taxon>Cellvibrionaceae</taxon>
        <taxon>Gilvimarinus</taxon>
    </lineage>
</organism>
<gene>
    <name evidence="3" type="ORF">SCD92_14120</name>
</gene>
<dbReference type="CDD" id="cd04496">
    <property type="entry name" value="SSB_OBF"/>
    <property type="match status" value="1"/>
</dbReference>
<dbReference type="InterPro" id="IPR012340">
    <property type="entry name" value="NA-bd_OB-fold"/>
</dbReference>
<evidence type="ECO:0000256" key="1">
    <source>
        <dbReference type="ARBA" id="ARBA00023125"/>
    </source>
</evidence>
<dbReference type="Proteomes" id="UP001273505">
    <property type="component" value="Unassembled WGS sequence"/>
</dbReference>
<dbReference type="PROSITE" id="PS50935">
    <property type="entry name" value="SSB"/>
    <property type="match status" value="1"/>
</dbReference>
<dbReference type="InterPro" id="IPR000424">
    <property type="entry name" value="Primosome_PriB/ssb"/>
</dbReference>
<proteinExistence type="predicted"/>
<dbReference type="GO" id="GO:0003677">
    <property type="term" value="F:DNA binding"/>
    <property type="evidence" value="ECO:0007669"/>
    <property type="project" value="UniProtKB-KW"/>
</dbReference>